<evidence type="ECO:0000313" key="4">
    <source>
        <dbReference type="Proteomes" id="UP001165079"/>
    </source>
</evidence>
<evidence type="ECO:0000313" key="3">
    <source>
        <dbReference type="EMBL" id="GLZ78284.1"/>
    </source>
</evidence>
<dbReference type="SUPFAM" id="SSF47413">
    <property type="entry name" value="lambda repressor-like DNA-binding domains"/>
    <property type="match status" value="1"/>
</dbReference>
<gene>
    <name evidence="3" type="ORF">Afil01_30910</name>
</gene>
<dbReference type="RefSeq" id="WP_285663444.1">
    <property type="nucleotide sequence ID" value="NZ_BSTX01000002.1"/>
</dbReference>
<dbReference type="CDD" id="cd00093">
    <property type="entry name" value="HTH_XRE"/>
    <property type="match status" value="1"/>
</dbReference>
<dbReference type="InterPro" id="IPR001387">
    <property type="entry name" value="Cro/C1-type_HTH"/>
</dbReference>
<dbReference type="PROSITE" id="PS50943">
    <property type="entry name" value="HTH_CROC1"/>
    <property type="match status" value="1"/>
</dbReference>
<accession>A0A9W6SJN6</accession>
<comment type="caution">
    <text evidence="3">The sequence shown here is derived from an EMBL/GenBank/DDBJ whole genome shotgun (WGS) entry which is preliminary data.</text>
</comment>
<protein>
    <recommendedName>
        <fullName evidence="2">HTH cro/C1-type domain-containing protein</fullName>
    </recommendedName>
</protein>
<keyword evidence="4" id="KW-1185">Reference proteome</keyword>
<name>A0A9W6SJN6_9ACTN</name>
<feature type="region of interest" description="Disordered" evidence="1">
    <location>
        <begin position="36"/>
        <end position="61"/>
    </location>
</feature>
<dbReference type="InterPro" id="IPR010982">
    <property type="entry name" value="Lambda_DNA-bd_dom_sf"/>
</dbReference>
<dbReference type="Gene3D" id="1.10.260.40">
    <property type="entry name" value="lambda repressor-like DNA-binding domains"/>
    <property type="match status" value="1"/>
</dbReference>
<feature type="domain" description="HTH cro/C1-type" evidence="2">
    <location>
        <begin position="13"/>
        <end position="79"/>
    </location>
</feature>
<organism evidence="3 4">
    <name type="scientific">Actinorhabdospora filicis</name>
    <dbReference type="NCBI Taxonomy" id="1785913"/>
    <lineage>
        <taxon>Bacteria</taxon>
        <taxon>Bacillati</taxon>
        <taxon>Actinomycetota</taxon>
        <taxon>Actinomycetes</taxon>
        <taxon>Micromonosporales</taxon>
        <taxon>Micromonosporaceae</taxon>
        <taxon>Actinorhabdospora</taxon>
    </lineage>
</organism>
<dbReference type="SMART" id="SM00530">
    <property type="entry name" value="HTH_XRE"/>
    <property type="match status" value="1"/>
</dbReference>
<dbReference type="AlphaFoldDB" id="A0A9W6SJN6"/>
<evidence type="ECO:0000256" key="1">
    <source>
        <dbReference type="SAM" id="MobiDB-lite"/>
    </source>
</evidence>
<dbReference type="Proteomes" id="UP001165079">
    <property type="component" value="Unassembled WGS sequence"/>
</dbReference>
<dbReference type="EMBL" id="BSTX01000002">
    <property type="protein sequence ID" value="GLZ78284.1"/>
    <property type="molecule type" value="Genomic_DNA"/>
</dbReference>
<reference evidence="3" key="1">
    <citation type="submission" date="2023-03" db="EMBL/GenBank/DDBJ databases">
        <title>Actinorhabdospora filicis NBRC 111898.</title>
        <authorList>
            <person name="Ichikawa N."/>
            <person name="Sato H."/>
            <person name="Tonouchi N."/>
        </authorList>
    </citation>
    <scope>NUCLEOTIDE SEQUENCE</scope>
    <source>
        <strain evidence="3">NBRC 111898</strain>
    </source>
</reference>
<proteinExistence type="predicted"/>
<dbReference type="GO" id="GO:0003677">
    <property type="term" value="F:DNA binding"/>
    <property type="evidence" value="ECO:0007669"/>
    <property type="project" value="InterPro"/>
</dbReference>
<sequence length="252" mass="27318">MAVHRQLQPNTRLRAARIALNLSQDDLATRLREAGVRLGDPNDASKRHVQRLESGQTQNPRPNYLRALEHVLKVPAQQLGFSPLGSTVGTIGGDDLAPLLHPEVAPDGRPAHENLSGIWLSRYEYVSSGRGGQTFTGLHYVVVLQQQELLTVRSIAGTSGSPLSMSLSVDGATVTGTWTEQTATDGYYRGARYHGAIQMLVEPTGRLISGQWVGFGKEMDVNVGPWELIFQSADLSRAAIAAYARPATDPRA</sequence>
<evidence type="ECO:0000259" key="2">
    <source>
        <dbReference type="PROSITE" id="PS50943"/>
    </source>
</evidence>